<evidence type="ECO:0000256" key="2">
    <source>
        <dbReference type="ARBA" id="ARBA00004155"/>
    </source>
</evidence>
<dbReference type="AlphaFoldDB" id="A0A3P6SSZ9"/>
<evidence type="ECO:0000256" key="5">
    <source>
        <dbReference type="ARBA" id="ARBA00022723"/>
    </source>
</evidence>
<evidence type="ECO:0000256" key="3">
    <source>
        <dbReference type="ARBA" id="ARBA00022448"/>
    </source>
</evidence>
<feature type="transmembrane region" description="Helical" evidence="15">
    <location>
        <begin position="177"/>
        <end position="195"/>
    </location>
</feature>
<feature type="transmembrane region" description="Helical" evidence="15">
    <location>
        <begin position="33"/>
        <end position="53"/>
    </location>
</feature>
<dbReference type="GO" id="GO:0015179">
    <property type="term" value="F:L-amino acid transmembrane transporter activity"/>
    <property type="evidence" value="ECO:0007669"/>
    <property type="project" value="TreeGrafter"/>
</dbReference>
<evidence type="ECO:0000256" key="4">
    <source>
        <dbReference type="ARBA" id="ARBA00022692"/>
    </source>
</evidence>
<feature type="transmembrane region" description="Helical" evidence="15">
    <location>
        <begin position="109"/>
        <end position="134"/>
    </location>
</feature>
<feature type="transmembrane region" description="Helical" evidence="15">
    <location>
        <begin position="73"/>
        <end position="97"/>
    </location>
</feature>
<keyword evidence="13" id="KW-0458">Lysosome</keyword>
<gene>
    <name evidence="17" type="ORF">CGOC_LOCUS6661</name>
</gene>
<evidence type="ECO:0000256" key="15">
    <source>
        <dbReference type="SAM" id="Phobius"/>
    </source>
</evidence>
<feature type="domain" description="Amino acid transporter transmembrane" evidence="16">
    <location>
        <begin position="29"/>
        <end position="192"/>
    </location>
</feature>
<dbReference type="GO" id="GO:0031902">
    <property type="term" value="C:late endosome membrane"/>
    <property type="evidence" value="ECO:0007669"/>
    <property type="project" value="UniProtKB-SubCell"/>
</dbReference>
<evidence type="ECO:0000256" key="8">
    <source>
        <dbReference type="ARBA" id="ARBA00022989"/>
    </source>
</evidence>
<evidence type="ECO:0000256" key="7">
    <source>
        <dbReference type="ARBA" id="ARBA00022970"/>
    </source>
</evidence>
<organism evidence="17 18">
    <name type="scientific">Cylicostephanus goldi</name>
    <name type="common">Nematode worm</name>
    <dbReference type="NCBI Taxonomy" id="71465"/>
    <lineage>
        <taxon>Eukaryota</taxon>
        <taxon>Metazoa</taxon>
        <taxon>Ecdysozoa</taxon>
        <taxon>Nematoda</taxon>
        <taxon>Chromadorea</taxon>
        <taxon>Rhabditida</taxon>
        <taxon>Rhabditina</taxon>
        <taxon>Rhabditomorpha</taxon>
        <taxon>Strongyloidea</taxon>
        <taxon>Strongylidae</taxon>
        <taxon>Cylicostephanus</taxon>
    </lineage>
</organism>
<proteinExistence type="inferred from homology"/>
<keyword evidence="5" id="KW-0479">Metal-binding</keyword>
<dbReference type="PANTHER" id="PTHR22950:SF244">
    <property type="entry name" value="NEUTRAL AMINO ACID TRANSPORTER 9"/>
    <property type="match status" value="1"/>
</dbReference>
<dbReference type="EMBL" id="UYRV01022074">
    <property type="protein sequence ID" value="VDK70845.1"/>
    <property type="molecule type" value="Genomic_DNA"/>
</dbReference>
<dbReference type="Pfam" id="PF01490">
    <property type="entry name" value="Aa_trans"/>
    <property type="match status" value="1"/>
</dbReference>
<keyword evidence="12" id="KW-0325">Glycoprotein</keyword>
<protein>
    <recommendedName>
        <fullName evidence="16">Amino acid transporter transmembrane domain-containing protein</fullName>
    </recommendedName>
</protein>
<dbReference type="Proteomes" id="UP000271889">
    <property type="component" value="Unassembled WGS sequence"/>
</dbReference>
<name>A0A3P6SSZ9_CYLGO</name>
<keyword evidence="7" id="KW-0029">Amino-acid transport</keyword>
<evidence type="ECO:0000256" key="10">
    <source>
        <dbReference type="ARBA" id="ARBA00023136"/>
    </source>
</evidence>
<feature type="transmembrane region" description="Helical" evidence="15">
    <location>
        <begin position="140"/>
        <end position="162"/>
    </location>
</feature>
<keyword evidence="6" id="KW-0967">Endosome</keyword>
<evidence type="ECO:0000313" key="17">
    <source>
        <dbReference type="EMBL" id="VDK70845.1"/>
    </source>
</evidence>
<evidence type="ECO:0000259" key="16">
    <source>
        <dbReference type="Pfam" id="PF01490"/>
    </source>
</evidence>
<dbReference type="InterPro" id="IPR013057">
    <property type="entry name" value="AA_transpt_TM"/>
</dbReference>
<reference evidence="17 18" key="1">
    <citation type="submission" date="2018-11" db="EMBL/GenBank/DDBJ databases">
        <authorList>
            <consortium name="Pathogen Informatics"/>
        </authorList>
    </citation>
    <scope>NUCLEOTIDE SEQUENCE [LARGE SCALE GENOMIC DNA]</scope>
</reference>
<evidence type="ECO:0000256" key="11">
    <source>
        <dbReference type="ARBA" id="ARBA00023157"/>
    </source>
</evidence>
<dbReference type="OrthoDB" id="294730at2759"/>
<keyword evidence="3" id="KW-0813">Transport</keyword>
<keyword evidence="11" id="KW-1015">Disulfide bond</keyword>
<evidence type="ECO:0000256" key="12">
    <source>
        <dbReference type="ARBA" id="ARBA00023180"/>
    </source>
</evidence>
<evidence type="ECO:0000313" key="18">
    <source>
        <dbReference type="Proteomes" id="UP000271889"/>
    </source>
</evidence>
<keyword evidence="10 15" id="KW-0472">Membrane</keyword>
<evidence type="ECO:0000256" key="13">
    <source>
        <dbReference type="ARBA" id="ARBA00023228"/>
    </source>
</evidence>
<keyword evidence="4 15" id="KW-0812">Transmembrane</keyword>
<sequence>MQSSLSFEIKEIRKIISFFPIFTCAFQTRDLSIGYSLAAFCYVFIGFAFYAGFPVQRSCISDNFLNNFGAGDILSSTARMFLLFQMITVLPLLMFLIRSQLCYAFLGKTWPGLISVFILNFAIMCMAVSVAIFYPKVGSLLRYVGAMSGLVYVFALPCIVYMKKLHSEGKLTRSKRIIHTTIIVLGVLNFIAQFVI</sequence>
<evidence type="ECO:0000256" key="14">
    <source>
        <dbReference type="ARBA" id="ARBA00038442"/>
    </source>
</evidence>
<comment type="similarity">
    <text evidence="14">Belongs to the amino acid/polyamine transporter 2 family. SLC38A9 subfamily.</text>
</comment>
<comment type="subcellular location">
    <subcellularLocation>
        <location evidence="1">Late endosome membrane</location>
        <topology evidence="1">Multi-pass membrane protein</topology>
    </subcellularLocation>
    <subcellularLocation>
        <location evidence="2">Lysosome membrane</location>
        <topology evidence="2">Multi-pass membrane protein</topology>
    </subcellularLocation>
</comment>
<evidence type="ECO:0000256" key="9">
    <source>
        <dbReference type="ARBA" id="ARBA00023053"/>
    </source>
</evidence>
<evidence type="ECO:0000256" key="6">
    <source>
        <dbReference type="ARBA" id="ARBA00022753"/>
    </source>
</evidence>
<dbReference type="PANTHER" id="PTHR22950">
    <property type="entry name" value="AMINO ACID TRANSPORTER"/>
    <property type="match status" value="1"/>
</dbReference>
<evidence type="ECO:0000256" key="1">
    <source>
        <dbReference type="ARBA" id="ARBA00004107"/>
    </source>
</evidence>
<keyword evidence="18" id="KW-1185">Reference proteome</keyword>
<dbReference type="GO" id="GO:0005765">
    <property type="term" value="C:lysosomal membrane"/>
    <property type="evidence" value="ECO:0007669"/>
    <property type="project" value="UniProtKB-SubCell"/>
</dbReference>
<dbReference type="GO" id="GO:0046872">
    <property type="term" value="F:metal ion binding"/>
    <property type="evidence" value="ECO:0007669"/>
    <property type="project" value="UniProtKB-KW"/>
</dbReference>
<keyword evidence="9" id="KW-0915">Sodium</keyword>
<accession>A0A3P6SSZ9</accession>
<keyword evidence="8 15" id="KW-1133">Transmembrane helix</keyword>